<name>A0A7D3YB05_9BACL</name>
<dbReference type="PANTHER" id="PTHR38664:SF1">
    <property type="entry name" value="SLR0058 PROTEIN"/>
    <property type="match status" value="1"/>
</dbReference>
<gene>
    <name evidence="1" type="ORF">GXN76_12770</name>
</gene>
<dbReference type="Proteomes" id="UP000503088">
    <property type="component" value="Chromosome"/>
</dbReference>
<organism evidence="1 2">
    <name type="scientific">Kroppenstedtia pulmonis</name>
    <dbReference type="NCBI Taxonomy" id="1380685"/>
    <lineage>
        <taxon>Bacteria</taxon>
        <taxon>Bacillati</taxon>
        <taxon>Bacillota</taxon>
        <taxon>Bacilli</taxon>
        <taxon>Bacillales</taxon>
        <taxon>Thermoactinomycetaceae</taxon>
        <taxon>Kroppenstedtia</taxon>
    </lineage>
</organism>
<protein>
    <submittedName>
        <fullName evidence="1">Polyhydroxyalkanoate synthesis regulator</fullName>
    </submittedName>
</protein>
<accession>A0A7D3YB05</accession>
<dbReference type="AlphaFoldDB" id="A0A7D3YB05"/>
<dbReference type="EMBL" id="CP048104">
    <property type="protein sequence ID" value="QKG85261.1"/>
    <property type="molecule type" value="Genomic_DNA"/>
</dbReference>
<dbReference type="RefSeq" id="WP_173223749.1">
    <property type="nucleotide sequence ID" value="NZ_CP048104.1"/>
</dbReference>
<reference evidence="1 2" key="1">
    <citation type="submission" date="2020-01" db="EMBL/GenBank/DDBJ databases">
        <authorList>
            <person name="Gulvik C.A."/>
            <person name="Batra D.G."/>
        </authorList>
    </citation>
    <scope>NUCLEOTIDE SEQUENCE [LARGE SCALE GENOMIC DNA]</scope>
    <source>
        <strain evidence="1 2">W9323</strain>
    </source>
</reference>
<dbReference type="PANTHER" id="PTHR38664">
    <property type="entry name" value="SLR0058 PROTEIN"/>
    <property type="match status" value="1"/>
</dbReference>
<proteinExistence type="predicted"/>
<dbReference type="KEGG" id="kpul:GXN76_12770"/>
<keyword evidence="2" id="KW-1185">Reference proteome</keyword>
<dbReference type="NCBIfam" id="NF047773">
    <property type="entry name" value="phas_rel_Lepto"/>
    <property type="match status" value="1"/>
</dbReference>
<evidence type="ECO:0000313" key="1">
    <source>
        <dbReference type="EMBL" id="QKG85261.1"/>
    </source>
</evidence>
<sequence>MKDFMRKGIAAGLGLAIISKERTEKVVQELVKKGEMTPAASKELLDKLISRGEQERQELDNILRERIKKVLRDQDIASQDDILRLERRIEMLEARIMTSDTLGEDGSKPDV</sequence>
<dbReference type="InterPro" id="IPR008769">
    <property type="entry name" value="PhaF_PhaI"/>
</dbReference>
<evidence type="ECO:0000313" key="2">
    <source>
        <dbReference type="Proteomes" id="UP000503088"/>
    </source>
</evidence>